<dbReference type="Gene3D" id="1.20.200.10">
    <property type="entry name" value="Fumarase/aspartase (Central domain)"/>
    <property type="match status" value="1"/>
</dbReference>
<dbReference type="PATRIC" id="fig|1386089.3.peg.3769"/>
<dbReference type="UniPathway" id="UPA00223">
    <property type="reaction ID" value="UER01007"/>
</dbReference>
<organism evidence="9 10">
    <name type="scientific">Intrasporangium oryzae NRRL B-24470</name>
    <dbReference type="NCBI Taxonomy" id="1386089"/>
    <lineage>
        <taxon>Bacteria</taxon>
        <taxon>Bacillati</taxon>
        <taxon>Actinomycetota</taxon>
        <taxon>Actinomycetes</taxon>
        <taxon>Micrococcales</taxon>
        <taxon>Intrasporangiaceae</taxon>
        <taxon>Intrasporangium</taxon>
    </lineage>
</organism>
<dbReference type="InterPro" id="IPR008948">
    <property type="entry name" value="L-Aspartase-like"/>
</dbReference>
<dbReference type="PROSITE" id="PS00163">
    <property type="entry name" value="FUMARATE_LYASES"/>
    <property type="match status" value="1"/>
</dbReference>
<proteinExistence type="inferred from homology"/>
<dbReference type="GO" id="GO:0006099">
    <property type="term" value="P:tricarboxylic acid cycle"/>
    <property type="evidence" value="ECO:0007669"/>
    <property type="project" value="UniProtKB-UniRule"/>
</dbReference>
<evidence type="ECO:0000259" key="7">
    <source>
        <dbReference type="Pfam" id="PF00206"/>
    </source>
</evidence>
<evidence type="ECO:0000256" key="3">
    <source>
        <dbReference type="ARBA" id="ARBA00022532"/>
    </source>
</evidence>
<dbReference type="STRING" id="1386089.N865_18480"/>
<evidence type="ECO:0000256" key="1">
    <source>
        <dbReference type="ARBA" id="ARBA00009084"/>
    </source>
</evidence>
<comment type="catalytic activity">
    <reaction evidence="5">
        <text>(S)-malate = fumarate + H2O</text>
        <dbReference type="Rhea" id="RHEA:12460"/>
        <dbReference type="ChEBI" id="CHEBI:15377"/>
        <dbReference type="ChEBI" id="CHEBI:15589"/>
        <dbReference type="ChEBI" id="CHEBI:29806"/>
        <dbReference type="EC" id="4.2.1.2"/>
    </reaction>
</comment>
<comment type="subunit">
    <text evidence="5">Homotetramer.</text>
</comment>
<dbReference type="Gene3D" id="1.10.275.10">
    <property type="entry name" value="Fumarase/aspartase (N-terminal domain)"/>
    <property type="match status" value="1"/>
</dbReference>
<keyword evidence="4 5" id="KW-0456">Lyase</keyword>
<dbReference type="AlphaFoldDB" id="W9G852"/>
<dbReference type="GO" id="GO:0006106">
    <property type="term" value="P:fumarate metabolic process"/>
    <property type="evidence" value="ECO:0007669"/>
    <property type="project" value="InterPro"/>
</dbReference>
<evidence type="ECO:0000256" key="6">
    <source>
        <dbReference type="SAM" id="MobiDB-lite"/>
    </source>
</evidence>
<dbReference type="Pfam" id="PF00206">
    <property type="entry name" value="Lyase_1"/>
    <property type="match status" value="1"/>
</dbReference>
<dbReference type="HAMAP" id="MF_00743">
    <property type="entry name" value="FumaraseC"/>
    <property type="match status" value="1"/>
</dbReference>
<feature type="active site" evidence="5">
    <location>
        <position position="340"/>
    </location>
</feature>
<dbReference type="SUPFAM" id="SSF48557">
    <property type="entry name" value="L-aspartase-like"/>
    <property type="match status" value="1"/>
</dbReference>
<comment type="pathway">
    <text evidence="5">Carbohydrate metabolism; tricarboxylic acid cycle; (S)-malate from fumarate: step 1/1.</text>
</comment>
<accession>W9G852</accession>
<dbReference type="NCBIfam" id="NF008909">
    <property type="entry name" value="PRK12273.1"/>
    <property type="match status" value="1"/>
</dbReference>
<dbReference type="PANTHER" id="PTHR11444">
    <property type="entry name" value="ASPARTATEAMMONIA/ARGININOSUCCINATE/ADENYLOSUCCINATE LYASE"/>
    <property type="match status" value="1"/>
</dbReference>
<name>W9G852_9MICO</name>
<dbReference type="InterPro" id="IPR024083">
    <property type="entry name" value="Fumarase/histidase_N"/>
</dbReference>
<gene>
    <name evidence="9" type="primary">aspA</name>
    <name evidence="5" type="synonym">fumC</name>
    <name evidence="9" type="ORF">N865_18480</name>
</gene>
<keyword evidence="2 5" id="KW-0963">Cytoplasm</keyword>
<dbReference type="eggNOG" id="COG0114">
    <property type="taxonomic scope" value="Bacteria"/>
</dbReference>
<dbReference type="PANTHER" id="PTHR11444:SF22">
    <property type="entry name" value="FUMARATE HYDRATASE CLASS II"/>
    <property type="match status" value="1"/>
</dbReference>
<dbReference type="InterPro" id="IPR018951">
    <property type="entry name" value="Fumarase_C_C"/>
</dbReference>
<dbReference type="EMBL" id="AWSA01000059">
    <property type="protein sequence ID" value="EWT00014.1"/>
    <property type="molecule type" value="Genomic_DNA"/>
</dbReference>
<feature type="site" description="Important for catalytic activity" evidence="5">
    <location>
        <position position="353"/>
    </location>
</feature>
<feature type="binding site" evidence="5">
    <location>
        <begin position="126"/>
        <end position="128"/>
    </location>
    <ligand>
        <name>substrate</name>
    </ligand>
</feature>
<dbReference type="FunFam" id="1.20.200.10:FF:000001">
    <property type="entry name" value="Fumarate hydratase, mitochondrial"/>
    <property type="match status" value="1"/>
</dbReference>
<sequence length="497" mass="51739">MGTMSDQPRSQQTETGPPEHPGPGRPDSGQAYRTEHDSMGEVQVPADALWGAQTARAVENFPISGRPVPPGVVHALALLKAHAAAVNAELGVLDAERAAAIIAAATEVSEGRHDDHFPVDVFQTGSGTSTNMNVNEVVARLAHLATGLDIHPNDHVNAGQSSNDTFPSALRIAATRATLEDLVPALSDLAATLARKEVEFADVVKAGRTHLMDAVPVTLGQELGGYRRQVELGAVRVTRAASATLELPLGGTAAGTGLNAAPGFAAAVIDRVAQATDIPFVEAHNHFEAQSSQDAVVELSGALKVVAVSLTKICNDLRWMSSGPRTGLGEIHLPDLQPGSSIMPGKVNPVIPEATLMACAQVIGNDVAITTAGAAGNFELNVMLPVMAKNIIESIGLLAATSRLLADRCIAGITVEAGHARELAESSPSIVTPLNRHIGYEAAAAVVKQAVRERRTIRDVVIEQGHVAAGRLTEAQLDEALDVLSMARPPGAEPSEP</sequence>
<comment type="caution">
    <text evidence="9">The sequence shown here is derived from an EMBL/GenBank/DDBJ whole genome shotgun (WGS) entry which is preliminary data.</text>
</comment>
<dbReference type="InterPro" id="IPR022761">
    <property type="entry name" value="Fumarate_lyase_N"/>
</dbReference>
<evidence type="ECO:0000256" key="4">
    <source>
        <dbReference type="ARBA" id="ARBA00023239"/>
    </source>
</evidence>
<protein>
    <recommendedName>
        <fullName evidence="5">Fumarate hydratase class II</fullName>
        <shortName evidence="5">Fumarase C</shortName>
        <ecNumber evidence="5">4.2.1.2</ecNumber>
    </recommendedName>
    <alternativeName>
        <fullName evidence="5">Aerobic fumarase</fullName>
    </alternativeName>
    <alternativeName>
        <fullName evidence="5">Iron-independent fumarase</fullName>
    </alternativeName>
</protein>
<evidence type="ECO:0000259" key="8">
    <source>
        <dbReference type="Pfam" id="PF10415"/>
    </source>
</evidence>
<comment type="miscellaneous">
    <text evidence="5">There are 2 substrate-binding sites: the catalytic A site, and the non-catalytic B site that may play a role in the transfer of substrate or product between the active site and the solvent. Alternatively, the B site may bind allosteric effectors.</text>
</comment>
<reference evidence="9 10" key="1">
    <citation type="submission" date="2013-08" db="EMBL/GenBank/DDBJ databases">
        <title>Intrasporangium oryzae NRRL B-24470.</title>
        <authorList>
            <person name="Liu H."/>
            <person name="Wang G."/>
        </authorList>
    </citation>
    <scope>NUCLEOTIDE SEQUENCE [LARGE SCALE GENOMIC DNA]</scope>
    <source>
        <strain evidence="9 10">NRRL B-24470</strain>
    </source>
</reference>
<comment type="similarity">
    <text evidence="1 5">Belongs to the class-II fumarase/aspartase family. Fumarase subfamily.</text>
</comment>
<feature type="region of interest" description="Disordered" evidence="6">
    <location>
        <begin position="1"/>
        <end position="33"/>
    </location>
</feature>
<dbReference type="InterPro" id="IPR020557">
    <property type="entry name" value="Fumarate_lyase_CS"/>
</dbReference>
<evidence type="ECO:0000313" key="9">
    <source>
        <dbReference type="EMBL" id="EWT00014.1"/>
    </source>
</evidence>
<feature type="binding site" description="in site B" evidence="5">
    <location>
        <begin position="151"/>
        <end position="154"/>
    </location>
    <ligand>
        <name>substrate</name>
    </ligand>
</feature>
<feature type="binding site" evidence="5">
    <location>
        <begin position="161"/>
        <end position="163"/>
    </location>
    <ligand>
        <name>substrate</name>
    </ligand>
</feature>
<evidence type="ECO:0000313" key="10">
    <source>
        <dbReference type="Proteomes" id="UP000019489"/>
    </source>
</evidence>
<evidence type="ECO:0000256" key="5">
    <source>
        <dbReference type="HAMAP-Rule" id="MF_00743"/>
    </source>
</evidence>
<dbReference type="PRINTS" id="PR00149">
    <property type="entry name" value="FUMRATELYASE"/>
</dbReference>
<dbReference type="FunFam" id="1.10.275.10:FF:000001">
    <property type="entry name" value="Fumarate hydratase, mitochondrial"/>
    <property type="match status" value="1"/>
</dbReference>
<comment type="function">
    <text evidence="5">Involved in the TCA cycle. Catalyzes the stereospecific interconversion of fumarate to L-malate.</text>
</comment>
<feature type="binding site" evidence="5">
    <location>
        <position position="341"/>
    </location>
    <ligand>
        <name>substrate</name>
    </ligand>
</feature>
<evidence type="ECO:0000256" key="2">
    <source>
        <dbReference type="ARBA" id="ARBA00022490"/>
    </source>
</evidence>
<dbReference type="InterPro" id="IPR000362">
    <property type="entry name" value="Fumarate_lyase_fam"/>
</dbReference>
<feature type="domain" description="Fumarase C C-terminal" evidence="8">
    <location>
        <begin position="430"/>
        <end position="487"/>
    </location>
</feature>
<dbReference type="Pfam" id="PF10415">
    <property type="entry name" value="FumaraseC_C"/>
    <property type="match status" value="1"/>
</dbReference>
<dbReference type="Proteomes" id="UP000019489">
    <property type="component" value="Unassembled WGS sequence"/>
</dbReference>
<feature type="binding site" evidence="5">
    <location>
        <position position="209"/>
    </location>
    <ligand>
        <name>substrate</name>
    </ligand>
</feature>
<feature type="compositionally biased region" description="Polar residues" evidence="6">
    <location>
        <begin position="1"/>
        <end position="15"/>
    </location>
</feature>
<dbReference type="GO" id="GO:0005737">
    <property type="term" value="C:cytoplasm"/>
    <property type="evidence" value="ECO:0007669"/>
    <property type="project" value="UniProtKB-SubCell"/>
</dbReference>
<dbReference type="GO" id="GO:0004333">
    <property type="term" value="F:fumarate hydratase activity"/>
    <property type="evidence" value="ECO:0007669"/>
    <property type="project" value="UniProtKB-UniRule"/>
</dbReference>
<dbReference type="PRINTS" id="PR00145">
    <property type="entry name" value="ARGSUCLYASE"/>
</dbReference>
<keyword evidence="10" id="KW-1185">Reference proteome</keyword>
<dbReference type="EC" id="4.2.1.2" evidence="5"/>
<feature type="active site" description="Proton donor/acceptor" evidence="5">
    <location>
        <position position="210"/>
    </location>
</feature>
<feature type="binding site" evidence="5">
    <location>
        <begin position="346"/>
        <end position="348"/>
    </location>
    <ligand>
        <name>substrate</name>
    </ligand>
</feature>
<keyword evidence="3 5" id="KW-0816">Tricarboxylic acid cycle</keyword>
<dbReference type="InterPro" id="IPR005677">
    <property type="entry name" value="Fum_hydII"/>
</dbReference>
<dbReference type="Gene3D" id="1.10.40.30">
    <property type="entry name" value="Fumarase/aspartase (C-terminal domain)"/>
    <property type="match status" value="1"/>
</dbReference>
<feature type="domain" description="Fumarate lyase N-terminal" evidence="7">
    <location>
        <begin position="40"/>
        <end position="364"/>
    </location>
</feature>
<comment type="subcellular location">
    <subcellularLocation>
        <location evidence="5">Cytoplasm</location>
    </subcellularLocation>
</comment>